<name>A0A8S3BWF0_9BILA</name>
<protein>
    <submittedName>
        <fullName evidence="2">Uncharacterized protein</fullName>
    </submittedName>
</protein>
<reference evidence="2" key="1">
    <citation type="submission" date="2021-02" db="EMBL/GenBank/DDBJ databases">
        <authorList>
            <person name="Nowell W R."/>
        </authorList>
    </citation>
    <scope>NUCLEOTIDE SEQUENCE</scope>
</reference>
<feature type="compositionally biased region" description="Basic and acidic residues" evidence="1">
    <location>
        <begin position="1"/>
        <end position="16"/>
    </location>
</feature>
<evidence type="ECO:0000313" key="3">
    <source>
        <dbReference type="EMBL" id="CAF5039966.1"/>
    </source>
</evidence>
<comment type="caution">
    <text evidence="2">The sequence shown here is derived from an EMBL/GenBank/DDBJ whole genome shotgun (WGS) entry which is preliminary data.</text>
</comment>
<accession>A0A8S3BWF0</accession>
<evidence type="ECO:0000313" key="4">
    <source>
        <dbReference type="Proteomes" id="UP000681967"/>
    </source>
</evidence>
<gene>
    <name evidence="2" type="ORF">BYL167_LOCUS50834</name>
    <name evidence="3" type="ORF">GIL414_LOCUS59371</name>
</gene>
<sequence length="30" mass="3457">SDKKTQSTNFKLEHKNTAQQSKYSLNNMKG</sequence>
<organism evidence="2 4">
    <name type="scientific">Rotaria magnacalcarata</name>
    <dbReference type="NCBI Taxonomy" id="392030"/>
    <lineage>
        <taxon>Eukaryota</taxon>
        <taxon>Metazoa</taxon>
        <taxon>Spiralia</taxon>
        <taxon>Gnathifera</taxon>
        <taxon>Rotifera</taxon>
        <taxon>Eurotatoria</taxon>
        <taxon>Bdelloidea</taxon>
        <taxon>Philodinida</taxon>
        <taxon>Philodinidae</taxon>
        <taxon>Rotaria</taxon>
    </lineage>
</organism>
<feature type="region of interest" description="Disordered" evidence="1">
    <location>
        <begin position="1"/>
        <end position="30"/>
    </location>
</feature>
<evidence type="ECO:0000313" key="2">
    <source>
        <dbReference type="EMBL" id="CAF4867889.1"/>
    </source>
</evidence>
<feature type="compositionally biased region" description="Polar residues" evidence="1">
    <location>
        <begin position="17"/>
        <end position="30"/>
    </location>
</feature>
<dbReference type="EMBL" id="CAJOBJ010224219">
    <property type="protein sequence ID" value="CAF5039966.1"/>
    <property type="molecule type" value="Genomic_DNA"/>
</dbReference>
<dbReference type="Proteomes" id="UP000681967">
    <property type="component" value="Unassembled WGS sequence"/>
</dbReference>
<evidence type="ECO:0000256" key="1">
    <source>
        <dbReference type="SAM" id="MobiDB-lite"/>
    </source>
</evidence>
<dbReference type="AlphaFoldDB" id="A0A8S3BWF0"/>
<dbReference type="Proteomes" id="UP000681720">
    <property type="component" value="Unassembled WGS sequence"/>
</dbReference>
<dbReference type="EMBL" id="CAJOBH010157725">
    <property type="protein sequence ID" value="CAF4867889.1"/>
    <property type="molecule type" value="Genomic_DNA"/>
</dbReference>
<feature type="non-terminal residue" evidence="2">
    <location>
        <position position="1"/>
    </location>
</feature>
<proteinExistence type="predicted"/>